<dbReference type="InterPro" id="IPR041108">
    <property type="entry name" value="PP_kinase_C_1"/>
</dbReference>
<sequence>MVDLNNPEYYINRELSWLRFNLRVLRESGMKTLPLLERLKFVCISASNLDEFFMVRVAGLYNQLENGINKKDASGLTVEEQLKQIAKSAHMQMKAKYRYLFSILKELRKEGIMISRVGDVEESGKQWMEEYYREIVYPVLTPMAVDASRPFPFLMNRSLNLAVELINNEGQHSRGFVQVPSVLPRIVEVERCSQRTFVFLEEIIIVHCQDLFKGCEILDIVPFRITRDSDLDVDEEDTENLLKEIEMSLRKRKRGASVRLEILKTRNQSVKEFLAEKLGLTEQAIYEISGPLDVTCFFKFIKLLNEPKWEFEPFVPQKPLELPKMDNLFDRIREHDILLHHPYESFEAVIKLVSDAANDPNVLAIKQTLYRVSGNSPIVAALARAAENGKQVTVLVELKARFDEENNIIWARRLEKAGCHVIYGLVGLKTHAKIILIVRKEPDGIKRYVHLGTGNYNDNTAKLYTDIGLMTANDQFGTDASAFFNLLSGYSDPPVWNKLVMAPLGLRQKLYELIANEIAQVKKGREGHIVAKMNSLIDKEIIKKLYEASMSGVKIELIVRGICGLKPGLAGISENITVRSIVGRQLEHSRIFYFANGGSEQVYLSSADWMPRNLNERVELFFPVESARHIKRIKGILELVLRDNVGAHIMQSNGSYRRAVRYGNITISSQNLLYEIAKAGGKEKKMSIERRLKPLYRKED</sequence>
<evidence type="ECO:0000259" key="12">
    <source>
        <dbReference type="Pfam" id="PF17941"/>
    </source>
</evidence>
<dbReference type="Pfam" id="PF13089">
    <property type="entry name" value="PP_kinase_N"/>
    <property type="match status" value="1"/>
</dbReference>
<keyword evidence="3 13" id="KW-0808">Transferase</keyword>
<feature type="domain" description="Polyphosphate kinase N-terminal" evidence="10">
    <location>
        <begin position="10"/>
        <end position="114"/>
    </location>
</feature>
<dbReference type="InterPro" id="IPR025200">
    <property type="entry name" value="PPK_C_dom2"/>
</dbReference>
<dbReference type="InterPro" id="IPR036830">
    <property type="entry name" value="PP_kinase_middle_dom_sf"/>
</dbReference>
<dbReference type="Pfam" id="PF17941">
    <property type="entry name" value="PP_kinase_C_1"/>
    <property type="match status" value="1"/>
</dbReference>
<dbReference type="NCBIfam" id="NF003918">
    <property type="entry name" value="PRK05443.1-2"/>
    <property type="match status" value="1"/>
</dbReference>
<keyword evidence="4" id="KW-0479">Metal-binding</keyword>
<organism evidence="13">
    <name type="scientific">bioreactor metagenome</name>
    <dbReference type="NCBI Taxonomy" id="1076179"/>
    <lineage>
        <taxon>unclassified sequences</taxon>
        <taxon>metagenomes</taxon>
        <taxon>ecological metagenomes</taxon>
    </lineage>
</organism>
<feature type="domain" description="Polyphosphate kinase middle" evidence="9">
    <location>
        <begin position="125"/>
        <end position="300"/>
    </location>
</feature>
<evidence type="ECO:0000256" key="6">
    <source>
        <dbReference type="ARBA" id="ARBA00022777"/>
    </source>
</evidence>
<dbReference type="SUPFAM" id="SSF143724">
    <property type="entry name" value="PHP14-like"/>
    <property type="match status" value="1"/>
</dbReference>
<evidence type="ECO:0000256" key="4">
    <source>
        <dbReference type="ARBA" id="ARBA00022723"/>
    </source>
</evidence>
<dbReference type="Gene3D" id="3.30.870.10">
    <property type="entry name" value="Endonuclease Chain A"/>
    <property type="match status" value="2"/>
</dbReference>
<dbReference type="NCBIfam" id="TIGR03705">
    <property type="entry name" value="poly_P_kin"/>
    <property type="match status" value="1"/>
</dbReference>
<dbReference type="SUPFAM" id="SSF140356">
    <property type="entry name" value="PPK N-terminal domain-like"/>
    <property type="match status" value="1"/>
</dbReference>
<dbReference type="NCBIfam" id="NF003920">
    <property type="entry name" value="PRK05443.2-1"/>
    <property type="match status" value="1"/>
</dbReference>
<evidence type="ECO:0000256" key="1">
    <source>
        <dbReference type="ARBA" id="ARBA00012960"/>
    </source>
</evidence>
<dbReference type="InterPro" id="IPR003414">
    <property type="entry name" value="PP_kinase"/>
</dbReference>
<feature type="domain" description="Polyphosphate kinase C-terminal" evidence="12">
    <location>
        <begin position="327"/>
        <end position="492"/>
    </location>
</feature>
<dbReference type="HAMAP" id="MF_00347">
    <property type="entry name" value="Polyphosphate_kinase"/>
    <property type="match status" value="1"/>
</dbReference>
<evidence type="ECO:0000256" key="3">
    <source>
        <dbReference type="ARBA" id="ARBA00022679"/>
    </source>
</evidence>
<keyword evidence="8" id="KW-0460">Magnesium</keyword>
<dbReference type="SUPFAM" id="SSF56024">
    <property type="entry name" value="Phospholipase D/nuclease"/>
    <property type="match status" value="2"/>
</dbReference>
<evidence type="ECO:0000256" key="8">
    <source>
        <dbReference type="ARBA" id="ARBA00022842"/>
    </source>
</evidence>
<dbReference type="GO" id="GO:0006799">
    <property type="term" value="P:polyphosphate biosynthetic process"/>
    <property type="evidence" value="ECO:0007669"/>
    <property type="project" value="InterPro"/>
</dbReference>
<dbReference type="GO" id="GO:0008976">
    <property type="term" value="F:polyphosphate kinase activity"/>
    <property type="evidence" value="ECO:0007669"/>
    <property type="project" value="UniProtKB-EC"/>
</dbReference>
<proteinExistence type="inferred from homology"/>
<dbReference type="CDD" id="cd09165">
    <property type="entry name" value="PLDc_PaPPK1_C1_like"/>
    <property type="match status" value="1"/>
</dbReference>
<name>A0A645A032_9ZZZZ</name>
<evidence type="ECO:0000259" key="11">
    <source>
        <dbReference type="Pfam" id="PF13090"/>
    </source>
</evidence>
<comment type="caution">
    <text evidence="13">The sequence shown here is derived from an EMBL/GenBank/DDBJ whole genome shotgun (WGS) entry which is preliminary data.</text>
</comment>
<dbReference type="EC" id="2.7.4.1" evidence="1"/>
<dbReference type="Pfam" id="PF02503">
    <property type="entry name" value="PP_kinase"/>
    <property type="match status" value="1"/>
</dbReference>
<reference evidence="13" key="1">
    <citation type="submission" date="2019-08" db="EMBL/GenBank/DDBJ databases">
        <authorList>
            <person name="Kucharzyk K."/>
            <person name="Murdoch R.W."/>
            <person name="Higgins S."/>
            <person name="Loffler F."/>
        </authorList>
    </citation>
    <scope>NUCLEOTIDE SEQUENCE</scope>
</reference>
<feature type="domain" description="Polyphosphate kinase C-terminal" evidence="11">
    <location>
        <begin position="499"/>
        <end position="670"/>
    </location>
</feature>
<dbReference type="EMBL" id="VSSQ01011261">
    <property type="protein sequence ID" value="MPM46397.1"/>
    <property type="molecule type" value="Genomic_DNA"/>
</dbReference>
<dbReference type="GO" id="GO:0046872">
    <property type="term" value="F:metal ion binding"/>
    <property type="evidence" value="ECO:0007669"/>
    <property type="project" value="UniProtKB-KW"/>
</dbReference>
<protein>
    <recommendedName>
        <fullName evidence="1">ATP-polyphosphate phosphotransferase</fullName>
        <ecNumber evidence="1">2.7.4.1</ecNumber>
    </recommendedName>
</protein>
<dbReference type="PIRSF" id="PIRSF015589">
    <property type="entry name" value="PP_kinase"/>
    <property type="match status" value="1"/>
</dbReference>
<evidence type="ECO:0000259" key="9">
    <source>
        <dbReference type="Pfam" id="PF02503"/>
    </source>
</evidence>
<dbReference type="FunFam" id="3.30.870.10:FF:000001">
    <property type="entry name" value="Polyphosphate kinase"/>
    <property type="match status" value="1"/>
</dbReference>
<dbReference type="Gene3D" id="1.20.58.310">
    <property type="entry name" value="Polyphosphate kinase N-terminal domain"/>
    <property type="match status" value="1"/>
</dbReference>
<dbReference type="PANTHER" id="PTHR30218:SF0">
    <property type="entry name" value="POLYPHOSPHATE KINASE"/>
    <property type="match status" value="1"/>
</dbReference>
<keyword evidence="6 13" id="KW-0418">Kinase</keyword>
<dbReference type="NCBIfam" id="NF003921">
    <property type="entry name" value="PRK05443.2-2"/>
    <property type="match status" value="1"/>
</dbReference>
<dbReference type="GO" id="GO:0009358">
    <property type="term" value="C:polyphosphate kinase complex"/>
    <property type="evidence" value="ECO:0007669"/>
    <property type="project" value="InterPro"/>
</dbReference>
<evidence type="ECO:0000313" key="13">
    <source>
        <dbReference type="EMBL" id="MPM46397.1"/>
    </source>
</evidence>
<keyword evidence="2" id="KW-0597">Phosphoprotein</keyword>
<keyword evidence="7" id="KW-0067">ATP-binding</keyword>
<dbReference type="InterPro" id="IPR036832">
    <property type="entry name" value="PPK_N_dom_sf"/>
</dbReference>
<keyword evidence="5" id="KW-0547">Nucleotide-binding</keyword>
<evidence type="ECO:0000256" key="7">
    <source>
        <dbReference type="ARBA" id="ARBA00022840"/>
    </source>
</evidence>
<dbReference type="InterPro" id="IPR024953">
    <property type="entry name" value="PP_kinase_middle"/>
</dbReference>
<gene>
    <name evidence="13" type="primary">ppk_16</name>
    <name evidence="13" type="ORF">SDC9_93097</name>
</gene>
<evidence type="ECO:0000256" key="5">
    <source>
        <dbReference type="ARBA" id="ARBA00022741"/>
    </source>
</evidence>
<dbReference type="CDD" id="cd09168">
    <property type="entry name" value="PLDc_PaPPK1_C2_like"/>
    <property type="match status" value="1"/>
</dbReference>
<dbReference type="InterPro" id="IPR025198">
    <property type="entry name" value="PPK_N_dom"/>
</dbReference>
<accession>A0A645A032</accession>
<dbReference type="Pfam" id="PF13090">
    <property type="entry name" value="PP_kinase_C"/>
    <property type="match status" value="1"/>
</dbReference>
<dbReference type="PANTHER" id="PTHR30218">
    <property type="entry name" value="POLYPHOSPHATE KINASE"/>
    <property type="match status" value="1"/>
</dbReference>
<dbReference type="Gene3D" id="3.30.1840.10">
    <property type="entry name" value="Polyphosphate kinase middle domain"/>
    <property type="match status" value="1"/>
</dbReference>
<dbReference type="GO" id="GO:0005524">
    <property type="term" value="F:ATP binding"/>
    <property type="evidence" value="ECO:0007669"/>
    <property type="project" value="UniProtKB-KW"/>
</dbReference>
<dbReference type="AlphaFoldDB" id="A0A645A032"/>
<evidence type="ECO:0000256" key="2">
    <source>
        <dbReference type="ARBA" id="ARBA00022553"/>
    </source>
</evidence>
<evidence type="ECO:0000259" key="10">
    <source>
        <dbReference type="Pfam" id="PF13089"/>
    </source>
</evidence>
<dbReference type="NCBIfam" id="NF003917">
    <property type="entry name" value="PRK05443.1-1"/>
    <property type="match status" value="1"/>
</dbReference>